<dbReference type="InterPro" id="IPR052345">
    <property type="entry name" value="Rad_response_metalloprotease"/>
</dbReference>
<gene>
    <name evidence="3" type="ORF">GTK07_01875</name>
</gene>
<dbReference type="Proteomes" id="UP000468707">
    <property type="component" value="Unassembled WGS sequence"/>
</dbReference>
<evidence type="ECO:0000259" key="2">
    <source>
        <dbReference type="PROSITE" id="PS50943"/>
    </source>
</evidence>
<feature type="domain" description="HTH cro/C1-type" evidence="2">
    <location>
        <begin position="19"/>
        <end position="73"/>
    </location>
</feature>
<dbReference type="InterPro" id="IPR010359">
    <property type="entry name" value="IrrE_HExxH"/>
</dbReference>
<organism evidence="3 4">
    <name type="scientific">Flagellimonas sediminis</name>
    <dbReference type="NCBI Taxonomy" id="2696468"/>
    <lineage>
        <taxon>Bacteria</taxon>
        <taxon>Pseudomonadati</taxon>
        <taxon>Bacteroidota</taxon>
        <taxon>Flavobacteriia</taxon>
        <taxon>Flavobacteriales</taxon>
        <taxon>Flavobacteriaceae</taxon>
        <taxon>Flagellimonas</taxon>
    </lineage>
</organism>
<dbReference type="Pfam" id="PF01381">
    <property type="entry name" value="HTH_3"/>
    <property type="match status" value="1"/>
</dbReference>
<evidence type="ECO:0000313" key="3">
    <source>
        <dbReference type="EMBL" id="NDV42061.1"/>
    </source>
</evidence>
<dbReference type="Pfam" id="PF06114">
    <property type="entry name" value="Peptidase_M78"/>
    <property type="match status" value="1"/>
</dbReference>
<dbReference type="InterPro" id="IPR001387">
    <property type="entry name" value="Cro/C1-type_HTH"/>
</dbReference>
<dbReference type="RefSeq" id="WP_163632468.1">
    <property type="nucleotide sequence ID" value="NZ_JAAAMI010000001.1"/>
</dbReference>
<dbReference type="EMBL" id="JAAAMI010000001">
    <property type="protein sequence ID" value="NDV42061.1"/>
    <property type="molecule type" value="Genomic_DNA"/>
</dbReference>
<comment type="similarity">
    <text evidence="1">Belongs to the short-chain fatty acyl-CoA assimilation regulator (ScfR) family.</text>
</comment>
<dbReference type="PANTHER" id="PTHR43236">
    <property type="entry name" value="ANTITOXIN HIGA1"/>
    <property type="match status" value="1"/>
</dbReference>
<accession>A0A6I5KX91</accession>
<name>A0A6I5KX91_9FLAO</name>
<dbReference type="PROSITE" id="PS50943">
    <property type="entry name" value="HTH_CROC1"/>
    <property type="match status" value="1"/>
</dbReference>
<dbReference type="GO" id="GO:0003677">
    <property type="term" value="F:DNA binding"/>
    <property type="evidence" value="ECO:0007669"/>
    <property type="project" value="InterPro"/>
</dbReference>
<dbReference type="PANTHER" id="PTHR43236:SF1">
    <property type="entry name" value="BLL7220 PROTEIN"/>
    <property type="match status" value="1"/>
</dbReference>
<dbReference type="AlphaFoldDB" id="A0A6I5KX91"/>
<reference evidence="3 4" key="1">
    <citation type="submission" date="2020-01" db="EMBL/GenBank/DDBJ databases">
        <title>Muricauda sediminis sp.nov. 40Bstr401.</title>
        <authorList>
            <person name="Xue Z."/>
            <person name="Zhu S."/>
            <person name="Ren N."/>
            <person name="Chen T."/>
            <person name="Chen X."/>
            <person name="Chen J."/>
            <person name="Yang J."/>
        </authorList>
    </citation>
    <scope>NUCLEOTIDE SEQUENCE [LARGE SCALE GENOMIC DNA]</scope>
    <source>
        <strain evidence="3 4">40Bstr401</strain>
    </source>
</reference>
<dbReference type="InterPro" id="IPR010982">
    <property type="entry name" value="Lambda_DNA-bd_dom_sf"/>
</dbReference>
<evidence type="ECO:0000313" key="4">
    <source>
        <dbReference type="Proteomes" id="UP000468707"/>
    </source>
</evidence>
<evidence type="ECO:0000256" key="1">
    <source>
        <dbReference type="ARBA" id="ARBA00007227"/>
    </source>
</evidence>
<keyword evidence="4" id="KW-1185">Reference proteome</keyword>
<proteinExistence type="inferred from homology"/>
<sequence>MTSTIEQAKSLLSPPGDTIQETIDLMGMSQAELAERMGRPKEKINEIIKGKEPISTATAFKLENVLGVPASFWLNRENEYREQIYQLEQEAFFEECLDWLKLFPIREMCKFGWLPQSRNKQELVEPILKFFGVASPGEWKRIYVHEEIAVSFRISLANTKNPFAVSAWLRMGELQSKKLDLKEYDKKKFKDSLIKIKELAFAMPSDFKSRLQEICANCGVALVYTPNLPKAPISGAARWFHNIPIIQLSGRFKTDDHFWFTFFHEAGHILLHGKKDVFLENLDGAEIDDFKEEEANNFASKQLLSQTQLNEIIASSPLDDEKINRFSTAFKVSTGIIIGRLQYVKYIDFSEGNHLKQKINLFD</sequence>
<dbReference type="InterPro" id="IPR013430">
    <property type="entry name" value="Toxin_antidote_HigA"/>
</dbReference>
<dbReference type="NCBIfam" id="TIGR02607">
    <property type="entry name" value="antidote_HigA"/>
    <property type="match status" value="1"/>
</dbReference>
<dbReference type="Gene3D" id="1.10.10.2910">
    <property type="match status" value="1"/>
</dbReference>
<protein>
    <submittedName>
        <fullName evidence="3">HigA family addiction module antidote protein</fullName>
    </submittedName>
</protein>
<comment type="caution">
    <text evidence="3">The sequence shown here is derived from an EMBL/GenBank/DDBJ whole genome shotgun (WGS) entry which is preliminary data.</text>
</comment>
<dbReference type="CDD" id="cd00093">
    <property type="entry name" value="HTH_XRE"/>
    <property type="match status" value="1"/>
</dbReference>
<dbReference type="Gene3D" id="1.10.260.40">
    <property type="entry name" value="lambda repressor-like DNA-binding domains"/>
    <property type="match status" value="1"/>
</dbReference>
<dbReference type="SUPFAM" id="SSF47413">
    <property type="entry name" value="lambda repressor-like DNA-binding domains"/>
    <property type="match status" value="1"/>
</dbReference>
<dbReference type="SMART" id="SM00530">
    <property type="entry name" value="HTH_XRE"/>
    <property type="match status" value="1"/>
</dbReference>